<dbReference type="FunFam" id="1.20.1640.10:FF:000013">
    <property type="entry name" value="PaTched Related family"/>
    <property type="match status" value="1"/>
</dbReference>
<dbReference type="GO" id="GO:0005886">
    <property type="term" value="C:plasma membrane"/>
    <property type="evidence" value="ECO:0007669"/>
    <property type="project" value="UniProtKB-SubCell"/>
</dbReference>
<dbReference type="EMBL" id="JOJR01000321">
    <property type="protein sequence ID" value="RCN39781.1"/>
    <property type="molecule type" value="Genomic_DNA"/>
</dbReference>
<dbReference type="PANTHER" id="PTHR10796:SF124">
    <property type="entry name" value="SSD DOMAIN-CONTAINING PROTEIN"/>
    <property type="match status" value="1"/>
</dbReference>
<dbReference type="InterPro" id="IPR003392">
    <property type="entry name" value="PTHD_SSD"/>
</dbReference>
<evidence type="ECO:0000256" key="2">
    <source>
        <dbReference type="ARBA" id="ARBA00005585"/>
    </source>
</evidence>
<dbReference type="Gene3D" id="1.20.1640.10">
    <property type="entry name" value="Multidrug efflux transporter AcrB transmembrane domain"/>
    <property type="match status" value="2"/>
</dbReference>
<reference evidence="10 11" key="1">
    <citation type="submission" date="2014-10" db="EMBL/GenBank/DDBJ databases">
        <title>Draft genome of the hookworm Ancylostoma caninum.</title>
        <authorList>
            <person name="Mitreva M."/>
        </authorList>
    </citation>
    <scope>NUCLEOTIDE SEQUENCE [LARGE SCALE GENOMIC DNA]</scope>
    <source>
        <strain evidence="10 11">Baltimore</strain>
    </source>
</reference>
<proteinExistence type="inferred from homology"/>
<evidence type="ECO:0000256" key="5">
    <source>
        <dbReference type="ARBA" id="ARBA00022989"/>
    </source>
</evidence>
<keyword evidence="6 8" id="KW-0472">Membrane</keyword>
<dbReference type="Proteomes" id="UP000252519">
    <property type="component" value="Unassembled WGS sequence"/>
</dbReference>
<dbReference type="GO" id="GO:0030659">
    <property type="term" value="C:cytoplasmic vesicle membrane"/>
    <property type="evidence" value="ECO:0007669"/>
    <property type="project" value="TreeGrafter"/>
</dbReference>
<feature type="transmembrane region" description="Helical" evidence="8">
    <location>
        <begin position="848"/>
        <end position="872"/>
    </location>
</feature>
<feature type="domain" description="SSD" evidence="9">
    <location>
        <begin position="316"/>
        <end position="451"/>
    </location>
</feature>
<feature type="transmembrane region" description="Helical" evidence="8">
    <location>
        <begin position="357"/>
        <end position="377"/>
    </location>
</feature>
<keyword evidence="7" id="KW-0325">Glycoprotein</keyword>
<dbReference type="GO" id="GO:0018996">
    <property type="term" value="P:molting cycle, collagen and cuticulin-based cuticle"/>
    <property type="evidence" value="ECO:0007669"/>
    <property type="project" value="TreeGrafter"/>
</dbReference>
<feature type="transmembrane region" description="Helical" evidence="8">
    <location>
        <begin position="31"/>
        <end position="52"/>
    </location>
</feature>
<evidence type="ECO:0000259" key="9">
    <source>
        <dbReference type="PROSITE" id="PS50156"/>
    </source>
</evidence>
<feature type="transmembrane region" description="Helical" evidence="8">
    <location>
        <begin position="533"/>
        <end position="557"/>
    </location>
</feature>
<feature type="transmembrane region" description="Helical" evidence="8">
    <location>
        <begin position="426"/>
        <end position="451"/>
    </location>
</feature>
<feature type="transmembrane region" description="Helical" evidence="8">
    <location>
        <begin position="884"/>
        <end position="906"/>
    </location>
</feature>
<feature type="transmembrane region" description="Helical" evidence="8">
    <location>
        <begin position="398"/>
        <end position="420"/>
    </location>
</feature>
<dbReference type="SUPFAM" id="SSF82866">
    <property type="entry name" value="Multidrug efflux transporter AcrB transmembrane domain"/>
    <property type="match status" value="2"/>
</dbReference>
<keyword evidence="5 8" id="KW-1133">Transmembrane helix</keyword>
<evidence type="ECO:0000256" key="1">
    <source>
        <dbReference type="ARBA" id="ARBA00004651"/>
    </source>
</evidence>
<gene>
    <name evidence="10" type="ORF">ANCCAN_14303</name>
</gene>
<comment type="subcellular location">
    <subcellularLocation>
        <location evidence="1">Cell membrane</location>
        <topology evidence="1">Multi-pass membrane protein</topology>
    </subcellularLocation>
</comment>
<evidence type="ECO:0000256" key="3">
    <source>
        <dbReference type="ARBA" id="ARBA00022475"/>
    </source>
</evidence>
<protein>
    <submittedName>
        <fullName evidence="10">Patched family protein</fullName>
    </submittedName>
</protein>
<evidence type="ECO:0000313" key="11">
    <source>
        <dbReference type="Proteomes" id="UP000252519"/>
    </source>
</evidence>
<evidence type="ECO:0000256" key="6">
    <source>
        <dbReference type="ARBA" id="ARBA00023136"/>
    </source>
</evidence>
<evidence type="ECO:0000313" key="10">
    <source>
        <dbReference type="EMBL" id="RCN39781.1"/>
    </source>
</evidence>
<name>A0A368G5S6_ANCCA</name>
<dbReference type="InterPro" id="IPR000731">
    <property type="entry name" value="SSD"/>
</dbReference>
<keyword evidence="4 8" id="KW-0812">Transmembrane</keyword>
<evidence type="ECO:0000256" key="7">
    <source>
        <dbReference type="ARBA" id="ARBA00023180"/>
    </source>
</evidence>
<sequence length="936" mass="105556">MVLKRIKWAPLEKPWAELVARYCIFVARHPWPFIIVPCILTAILSTGIFLNFKIVRGVYYLYSPLDARWKTEEAVFGENWASDDEHFYPGKDVLRRRGLYLIVQAKDGGDVLRKEHAAQFLETLKWVTTAKFLSSEGKRFSYSDVCLHFQNECFSNTHARLIADVYSKGDQDHFNMTYPMYYTRFATEPIDVSRTLGGVTLNGDKVASAKAWLVLFQLKHHQPKIERLSADFENSVVRAIEAGAAPGPLLDIFYFHSDTFEQELANENKRLTPMFSITFSVLILFSILCTFNLKWISLPSGVFAFSSDASVKILVIDWVLSKPFMGIVGVVSALMAIISSTGLLLLFGVTFVDMCTVMPFLSLTIGIDDSFLMLAAWHETPRHFSVVDRIGTSMKHAAVSISITTLTDALAFLIGAIAPLPAVKYFCFYSCAAIVFIFLYCLSMFVACLALQGRLEARNHNSLLMNPVKDVGRPEKLTVWDLAFHMGSIIEDVPEVEYINNNDVKHESSYKQDANKVEAVDRRMWYQRFFEDYYAPFIANKWMVAFSVLLFSCYVAAAAVGSQQVVVGFDLINIVLAESRPRRFLEVRKKFFPEDFSRLDIAVMKPPRMELASERGPFMKVLQKFESTPCSAGRNSTEFWYFSFKTYIEKLGFGDAWSNVEEDEESFAENLHGFLMANDKFSYDILKDSNGSTKAFRFTTGLSNVSTDELIYRCATMIRGLCDDNPQYGLSTYTPLWNLADQFEIMWPQTIQDLYISIAVMLCVAMLFIPQPLCAPLIGVSIASVALGVLGIMPYLGVNLDATSMITIAMSVGFSVDFAAHVSYAFMTQKITDNSQENPSFLRLRATLGTVGWPIMQASLSVLLGISSLSFVDSYVVQTCFKTVILVITFGIVHALLFLPLVLMYAHKTYLACAASHRRSQRKISPTKEVENCQKF</sequence>
<dbReference type="PROSITE" id="PS50156">
    <property type="entry name" value="SSD"/>
    <property type="match status" value="1"/>
</dbReference>
<feature type="transmembrane region" description="Helical" evidence="8">
    <location>
        <begin position="274"/>
        <end position="296"/>
    </location>
</feature>
<organism evidence="10 11">
    <name type="scientific">Ancylostoma caninum</name>
    <name type="common">Dog hookworm</name>
    <dbReference type="NCBI Taxonomy" id="29170"/>
    <lineage>
        <taxon>Eukaryota</taxon>
        <taxon>Metazoa</taxon>
        <taxon>Ecdysozoa</taxon>
        <taxon>Nematoda</taxon>
        <taxon>Chromadorea</taxon>
        <taxon>Rhabditida</taxon>
        <taxon>Rhabditina</taxon>
        <taxon>Rhabditomorpha</taxon>
        <taxon>Strongyloidea</taxon>
        <taxon>Ancylostomatidae</taxon>
        <taxon>Ancylostomatinae</taxon>
        <taxon>Ancylostoma</taxon>
    </lineage>
</organism>
<evidence type="ECO:0000256" key="4">
    <source>
        <dbReference type="ARBA" id="ARBA00022692"/>
    </source>
</evidence>
<feature type="transmembrane region" description="Helical" evidence="8">
    <location>
        <begin position="327"/>
        <end position="351"/>
    </location>
</feature>
<dbReference type="Pfam" id="PF02460">
    <property type="entry name" value="Patched"/>
    <property type="match status" value="1"/>
</dbReference>
<feature type="transmembrane region" description="Helical" evidence="8">
    <location>
        <begin position="802"/>
        <end position="827"/>
    </location>
</feature>
<feature type="transmembrane region" description="Helical" evidence="8">
    <location>
        <begin position="754"/>
        <end position="770"/>
    </location>
</feature>
<keyword evidence="11" id="KW-1185">Reference proteome</keyword>
<comment type="caution">
    <text evidence="10">The sequence shown here is derived from an EMBL/GenBank/DDBJ whole genome shotgun (WGS) entry which is preliminary data.</text>
</comment>
<dbReference type="InterPro" id="IPR051697">
    <property type="entry name" value="Patched_domain-protein"/>
</dbReference>
<dbReference type="OrthoDB" id="5819432at2759"/>
<comment type="similarity">
    <text evidence="2">Belongs to the patched family.</text>
</comment>
<dbReference type="GO" id="GO:0006897">
    <property type="term" value="P:endocytosis"/>
    <property type="evidence" value="ECO:0007669"/>
    <property type="project" value="TreeGrafter"/>
</dbReference>
<keyword evidence="3" id="KW-1003">Cell membrane</keyword>
<evidence type="ECO:0000256" key="8">
    <source>
        <dbReference type="SAM" id="Phobius"/>
    </source>
</evidence>
<accession>A0A368G5S6</accession>
<dbReference type="AlphaFoldDB" id="A0A368G5S6"/>
<feature type="transmembrane region" description="Helical" evidence="8">
    <location>
        <begin position="777"/>
        <end position="796"/>
    </location>
</feature>
<dbReference type="PANTHER" id="PTHR10796">
    <property type="entry name" value="PATCHED-RELATED"/>
    <property type="match status" value="1"/>
</dbReference>